<reference evidence="1 2" key="1">
    <citation type="submission" date="2021-06" db="EMBL/GenBank/DDBJ databases">
        <title>Caerostris darwini draft genome.</title>
        <authorList>
            <person name="Kono N."/>
            <person name="Arakawa K."/>
        </authorList>
    </citation>
    <scope>NUCLEOTIDE SEQUENCE [LARGE SCALE GENOMIC DNA]</scope>
</reference>
<gene>
    <name evidence="1" type="ORF">CDAR_433201</name>
</gene>
<dbReference type="AlphaFoldDB" id="A0AAV4QHK1"/>
<dbReference type="Proteomes" id="UP001054837">
    <property type="component" value="Unassembled WGS sequence"/>
</dbReference>
<keyword evidence="2" id="KW-1185">Reference proteome</keyword>
<accession>A0AAV4QHK1</accession>
<sequence>MERRRGTYKSKAARLIEGPQNGNLLCEWALSAFPSVNQPIGMIGQVRGIDVRANPVRLTPLLMADPLEGMNEFAVTLL</sequence>
<name>A0AAV4QHK1_9ARAC</name>
<dbReference type="EMBL" id="BPLQ01004536">
    <property type="protein sequence ID" value="GIY08620.1"/>
    <property type="molecule type" value="Genomic_DNA"/>
</dbReference>
<evidence type="ECO:0000313" key="2">
    <source>
        <dbReference type="Proteomes" id="UP001054837"/>
    </source>
</evidence>
<protein>
    <submittedName>
        <fullName evidence="1">Uncharacterized protein</fullName>
    </submittedName>
</protein>
<proteinExistence type="predicted"/>
<evidence type="ECO:0000313" key="1">
    <source>
        <dbReference type="EMBL" id="GIY08620.1"/>
    </source>
</evidence>
<organism evidence="1 2">
    <name type="scientific">Caerostris darwini</name>
    <dbReference type="NCBI Taxonomy" id="1538125"/>
    <lineage>
        <taxon>Eukaryota</taxon>
        <taxon>Metazoa</taxon>
        <taxon>Ecdysozoa</taxon>
        <taxon>Arthropoda</taxon>
        <taxon>Chelicerata</taxon>
        <taxon>Arachnida</taxon>
        <taxon>Araneae</taxon>
        <taxon>Araneomorphae</taxon>
        <taxon>Entelegynae</taxon>
        <taxon>Araneoidea</taxon>
        <taxon>Araneidae</taxon>
        <taxon>Caerostris</taxon>
    </lineage>
</organism>
<comment type="caution">
    <text evidence="1">The sequence shown here is derived from an EMBL/GenBank/DDBJ whole genome shotgun (WGS) entry which is preliminary data.</text>
</comment>